<evidence type="ECO:0000256" key="5">
    <source>
        <dbReference type="ARBA" id="ARBA00022977"/>
    </source>
</evidence>
<keyword evidence="7" id="KW-0808">Transferase</keyword>
<feature type="domain" description="Pyridoxamine kinase/Phosphomethylpyrimidine kinase" evidence="6">
    <location>
        <begin position="13"/>
        <end position="234"/>
    </location>
</feature>
<comment type="catalytic activity">
    <reaction evidence="1">
        <text>4-amino-5-hydroxymethyl-2-methylpyrimidine + ATP = 4-amino-2-methyl-5-(phosphooxymethyl)pyrimidine + ADP + H(+)</text>
        <dbReference type="Rhea" id="RHEA:23096"/>
        <dbReference type="ChEBI" id="CHEBI:15378"/>
        <dbReference type="ChEBI" id="CHEBI:16892"/>
        <dbReference type="ChEBI" id="CHEBI:30616"/>
        <dbReference type="ChEBI" id="CHEBI:58354"/>
        <dbReference type="ChEBI" id="CHEBI:456216"/>
        <dbReference type="EC" id="2.7.1.49"/>
    </reaction>
</comment>
<keyword evidence="7" id="KW-0418">Kinase</keyword>
<name>A0A022L4N5_9MICO</name>
<dbReference type="CDD" id="cd01169">
    <property type="entry name" value="HMPP_kinase"/>
    <property type="match status" value="1"/>
</dbReference>
<dbReference type="Proteomes" id="UP000019754">
    <property type="component" value="Unassembled WGS sequence"/>
</dbReference>
<evidence type="ECO:0000256" key="4">
    <source>
        <dbReference type="ARBA" id="ARBA00004769"/>
    </source>
</evidence>
<dbReference type="RefSeq" id="WP_017822311.1">
    <property type="nucleotide sequence ID" value="NZ_AORC01000003.1"/>
</dbReference>
<dbReference type="InterPro" id="IPR004399">
    <property type="entry name" value="HMP/HMP-P_kinase_dom"/>
</dbReference>
<keyword evidence="8" id="KW-1185">Reference proteome</keyword>
<dbReference type="Gene3D" id="3.40.1190.20">
    <property type="match status" value="1"/>
</dbReference>
<dbReference type="SUPFAM" id="SSF53613">
    <property type="entry name" value="Ribokinase-like"/>
    <property type="match status" value="1"/>
</dbReference>
<comment type="pathway">
    <text evidence="4">Cofactor biosynthesis; thiamine diphosphate biosynthesis; 4-amino-2-methyl-5-diphosphomethylpyrimidine from 5-amino-1-(5-phospho-D-ribosyl)imidazole: step 3/3.</text>
</comment>
<reference evidence="7 8" key="1">
    <citation type="journal article" date="2013" name="Genome Announc.">
        <title>Draft genome sequence of an Actinobacterium, Brachybacterium muris strain UCD-AY4.</title>
        <authorList>
            <person name="Lo J.R."/>
            <person name="Lang J.M."/>
            <person name="Darling A.E."/>
            <person name="Eisen J.A."/>
            <person name="Coil D.A."/>
        </authorList>
    </citation>
    <scope>NUCLEOTIDE SEQUENCE [LARGE SCALE GENOMIC DNA]</scope>
    <source>
        <strain evidence="7 8">UCD-AY4</strain>
    </source>
</reference>
<evidence type="ECO:0000256" key="1">
    <source>
        <dbReference type="ARBA" id="ARBA00000151"/>
    </source>
</evidence>
<sequence length="292" mass="30254">MRPPLVLTVSASDSDGAAGIQADLKTFSALGVYGASAVSMVCAVNTQGLRGTHYLPGDVVRSQIDAVAEDLMLDATKIGALGSAAVVEAVAAAVRAHRERLGWILLDSVMIGTDGAPLISSEGARALRTALLPHVDMLTSNMVEAAQLLGVAPATTIDGMREQALALQALGPTIVLITGGRLVGDDAVDVLVHPGGTDLLRAERVPGRHVRGAGATLSAAITAQMARIREFDRAGELDEIGEKGVDDDVVTIVASAREFLASAIENAEDWEVSRTNGQAFGPVNHLITLDRA</sequence>
<dbReference type="GO" id="GO:0005829">
    <property type="term" value="C:cytosol"/>
    <property type="evidence" value="ECO:0007669"/>
    <property type="project" value="TreeGrafter"/>
</dbReference>
<dbReference type="EMBL" id="AORC01000003">
    <property type="protein sequence ID" value="EYT50782.1"/>
    <property type="molecule type" value="Genomic_DNA"/>
</dbReference>
<comment type="function">
    <text evidence="3">Catalyzes the phosphorylation of hydroxymethylpyrimidine phosphate (HMP-P) to HMP-PP, and of HMP to HMP-P.</text>
</comment>
<gene>
    <name evidence="7" type="ORF">D641_0102975</name>
</gene>
<dbReference type="GO" id="GO:0008902">
    <property type="term" value="F:hydroxymethylpyrimidine kinase activity"/>
    <property type="evidence" value="ECO:0007669"/>
    <property type="project" value="UniProtKB-EC"/>
</dbReference>
<evidence type="ECO:0000259" key="6">
    <source>
        <dbReference type="Pfam" id="PF08543"/>
    </source>
</evidence>
<proteinExistence type="predicted"/>
<dbReference type="GO" id="GO:0009228">
    <property type="term" value="P:thiamine biosynthetic process"/>
    <property type="evidence" value="ECO:0007669"/>
    <property type="project" value="UniProtKB-KW"/>
</dbReference>
<keyword evidence="5" id="KW-0784">Thiamine biosynthesis</keyword>
<dbReference type="OrthoDB" id="34166at2"/>
<dbReference type="PANTHER" id="PTHR20858">
    <property type="entry name" value="PHOSPHOMETHYLPYRIMIDINE KINASE"/>
    <property type="match status" value="1"/>
</dbReference>
<evidence type="ECO:0000256" key="3">
    <source>
        <dbReference type="ARBA" id="ARBA00003848"/>
    </source>
</evidence>
<comment type="caution">
    <text evidence="7">The sequence shown here is derived from an EMBL/GenBank/DDBJ whole genome shotgun (WGS) entry which is preliminary data.</text>
</comment>
<evidence type="ECO:0000313" key="8">
    <source>
        <dbReference type="Proteomes" id="UP000019754"/>
    </source>
</evidence>
<dbReference type="GO" id="GO:0008972">
    <property type="term" value="F:phosphomethylpyrimidine kinase activity"/>
    <property type="evidence" value="ECO:0007669"/>
    <property type="project" value="UniProtKB-EC"/>
</dbReference>
<dbReference type="UniPathway" id="UPA00060">
    <property type="reaction ID" value="UER00138"/>
</dbReference>
<comment type="catalytic activity">
    <reaction evidence="2">
        <text>4-amino-2-methyl-5-(phosphooxymethyl)pyrimidine + ATP = 4-amino-2-methyl-5-(diphosphooxymethyl)pyrimidine + ADP</text>
        <dbReference type="Rhea" id="RHEA:19893"/>
        <dbReference type="ChEBI" id="CHEBI:30616"/>
        <dbReference type="ChEBI" id="CHEBI:57841"/>
        <dbReference type="ChEBI" id="CHEBI:58354"/>
        <dbReference type="ChEBI" id="CHEBI:456216"/>
        <dbReference type="EC" id="2.7.4.7"/>
    </reaction>
</comment>
<dbReference type="InterPro" id="IPR013749">
    <property type="entry name" value="PM/HMP-P_kinase-1"/>
</dbReference>
<protein>
    <submittedName>
        <fullName evidence="7">Phosphomethylpyrimidine kinase</fullName>
    </submittedName>
</protein>
<dbReference type="GO" id="GO:0009229">
    <property type="term" value="P:thiamine diphosphate biosynthetic process"/>
    <property type="evidence" value="ECO:0007669"/>
    <property type="project" value="UniProtKB-UniPathway"/>
</dbReference>
<dbReference type="HOGENOM" id="CLU_020520_0_1_11"/>
<dbReference type="STRING" id="1249481.D641_0102975"/>
<accession>A0A022L4N5</accession>
<dbReference type="InterPro" id="IPR029056">
    <property type="entry name" value="Ribokinase-like"/>
</dbReference>
<evidence type="ECO:0000313" key="7">
    <source>
        <dbReference type="EMBL" id="EYT50782.1"/>
    </source>
</evidence>
<evidence type="ECO:0000256" key="2">
    <source>
        <dbReference type="ARBA" id="ARBA00000565"/>
    </source>
</evidence>
<dbReference type="Pfam" id="PF08543">
    <property type="entry name" value="Phos_pyr_kin"/>
    <property type="match status" value="1"/>
</dbReference>
<organism evidence="7 8">
    <name type="scientific">Brachybacterium muris UCD-AY4</name>
    <dbReference type="NCBI Taxonomy" id="1249481"/>
    <lineage>
        <taxon>Bacteria</taxon>
        <taxon>Bacillati</taxon>
        <taxon>Actinomycetota</taxon>
        <taxon>Actinomycetes</taxon>
        <taxon>Micrococcales</taxon>
        <taxon>Dermabacteraceae</taxon>
        <taxon>Brachybacterium</taxon>
    </lineage>
</organism>
<dbReference type="PANTHER" id="PTHR20858:SF17">
    <property type="entry name" value="HYDROXYMETHYLPYRIMIDINE_PHOSPHOMETHYLPYRIMIDINE KINASE THI20-RELATED"/>
    <property type="match status" value="1"/>
</dbReference>
<dbReference type="AlphaFoldDB" id="A0A022L4N5"/>